<dbReference type="GO" id="GO:0006364">
    <property type="term" value="P:rRNA processing"/>
    <property type="evidence" value="ECO:0007669"/>
    <property type="project" value="InterPro"/>
</dbReference>
<keyword evidence="4" id="KW-1185">Reference proteome</keyword>
<evidence type="ECO:0000313" key="3">
    <source>
        <dbReference type="EMBL" id="WNY24639.1"/>
    </source>
</evidence>
<organism evidence="3 4">
    <name type="scientific">Methanolapillus millepedarum</name>
    <dbReference type="NCBI Taxonomy" id="3028296"/>
    <lineage>
        <taxon>Archaea</taxon>
        <taxon>Methanobacteriati</taxon>
        <taxon>Methanobacteriota</taxon>
        <taxon>Stenosarchaea group</taxon>
        <taxon>Methanomicrobia</taxon>
        <taxon>Methanosarcinales</taxon>
        <taxon>Methanosarcinaceae</taxon>
        <taxon>Methanolapillus</taxon>
    </lineage>
</organism>
<evidence type="ECO:0000313" key="4">
    <source>
        <dbReference type="Proteomes" id="UP001303587"/>
    </source>
</evidence>
<sequence>MMLLTSSRKPSQKTKILCKKLALFFDAAYMTRGKMSFSDVLENGSGGILLVVGEFHGNPGSLSFYDESGKTFLSVYISESYPEPVPQDDIHFGRHIFCGTESSAVFRLLNEFLLGGAGETVSGSSVSKLKSSPVKKETLKTDGKVLTAKEKNAAFVRKLEIYDDRLDFSSNGRIFMRLYVKSVKADGDGHENSGDRINTNDSYSEDAS</sequence>
<protein>
    <recommendedName>
        <fullName evidence="2">Brix domain-containing protein</fullName>
    </recommendedName>
</protein>
<evidence type="ECO:0000256" key="1">
    <source>
        <dbReference type="SAM" id="MobiDB-lite"/>
    </source>
</evidence>
<dbReference type="SMART" id="SM00879">
    <property type="entry name" value="Brix"/>
    <property type="match status" value="1"/>
</dbReference>
<dbReference type="SUPFAM" id="SSF52954">
    <property type="entry name" value="Class II aaRS ABD-related"/>
    <property type="match status" value="1"/>
</dbReference>
<dbReference type="Gene3D" id="3.40.50.10480">
    <property type="entry name" value="Probable brix-domain ribosomal biogenesis protein"/>
    <property type="match status" value="1"/>
</dbReference>
<dbReference type="InterPro" id="IPR007109">
    <property type="entry name" value="Brix"/>
</dbReference>
<dbReference type="Proteomes" id="UP001303587">
    <property type="component" value="Chromosome"/>
</dbReference>
<dbReference type="GO" id="GO:0019843">
    <property type="term" value="F:rRNA binding"/>
    <property type="evidence" value="ECO:0007669"/>
    <property type="project" value="InterPro"/>
</dbReference>
<gene>
    <name evidence="3" type="ORF">MsAc7_01630</name>
</gene>
<accession>A0AA96V1D1</accession>
<reference evidence="3 4" key="1">
    <citation type="submission" date="2023-07" db="EMBL/GenBank/DDBJ databases">
        <title>Closed genoem sequence of Methanosarcinaceae archaeon Ac7.</title>
        <authorList>
            <person name="Poehlein A."/>
            <person name="Protasov E."/>
            <person name="Platt K."/>
            <person name="Reeh H."/>
            <person name="Daniel R."/>
            <person name="Brune A."/>
        </authorList>
    </citation>
    <scope>NUCLEOTIDE SEQUENCE [LARGE SCALE GENOMIC DNA]</scope>
    <source>
        <strain evidence="3 4">Ac7</strain>
    </source>
</reference>
<dbReference type="GeneID" id="89229290"/>
<feature type="region of interest" description="Disordered" evidence="1">
    <location>
        <begin position="186"/>
        <end position="208"/>
    </location>
</feature>
<dbReference type="AlphaFoldDB" id="A0AA96V1D1"/>
<evidence type="ECO:0000259" key="2">
    <source>
        <dbReference type="SMART" id="SM00879"/>
    </source>
</evidence>
<dbReference type="RefSeq" id="WP_338102720.1">
    <property type="nucleotide sequence ID" value="NZ_CP131060.1"/>
</dbReference>
<feature type="domain" description="Brix" evidence="2">
    <location>
        <begin position="3"/>
        <end position="197"/>
    </location>
</feature>
<name>A0AA96V1D1_9EURY</name>
<proteinExistence type="predicted"/>
<dbReference type="EMBL" id="CP131060">
    <property type="protein sequence ID" value="WNY24639.1"/>
    <property type="molecule type" value="Genomic_DNA"/>
</dbReference>